<comment type="subcellular location">
    <subcellularLocation>
        <location evidence="1 4 5">Nucleus</location>
    </subcellularLocation>
</comment>
<gene>
    <name evidence="9" type="ORF">BVRB_000980</name>
</gene>
<keyword evidence="5" id="KW-0805">Transcription regulation</keyword>
<name>A0A0J8B8A1_BETVV</name>
<comment type="similarity">
    <text evidence="2 5">Belongs to the GRF family.</text>
</comment>
<feature type="short sequence motif" description="Bipartite nuclear localization signal" evidence="4">
    <location>
        <begin position="120"/>
        <end position="127"/>
    </location>
</feature>
<dbReference type="GO" id="GO:0006351">
    <property type="term" value="P:DNA-templated transcription"/>
    <property type="evidence" value="ECO:0007669"/>
    <property type="project" value="UniProtKB-UniRule"/>
</dbReference>
<keyword evidence="5" id="KW-0010">Activator</keyword>
<evidence type="ECO:0000313" key="10">
    <source>
        <dbReference type="Proteomes" id="UP000035740"/>
    </source>
</evidence>
<feature type="compositionally biased region" description="Low complexity" evidence="6">
    <location>
        <begin position="284"/>
        <end position="294"/>
    </location>
</feature>
<dbReference type="Gramene" id="KMS96188">
    <property type="protein sequence ID" value="KMS96188"/>
    <property type="gene ID" value="BVRB_000980"/>
</dbReference>
<dbReference type="InterPro" id="IPR014978">
    <property type="entry name" value="Gln-Leu-Gln_QLQ"/>
</dbReference>
<dbReference type="InterPro" id="IPR031137">
    <property type="entry name" value="GRF"/>
</dbReference>
<dbReference type="GO" id="GO:0099402">
    <property type="term" value="P:plant organ development"/>
    <property type="evidence" value="ECO:0007669"/>
    <property type="project" value="UniProtKB-ARBA"/>
</dbReference>
<sequence length="380" mass="42246">MSTATATVGGGGGGGRSKFPFTATQWQELEHQALIYKYMAAGVPIPPDLLFTIKRSLDSSLSSKLFPYQPSPLGWNPYQMGYGKKIDPEPGRCRRTDGKKWRCSKEAYPDSKYCERHMHRGKNRSRKPVESPLTTTSTTVSNNNNNNNNNNNSAANSSLTVAAAAAAASLTNQSLLNKNPSSVSTSLFSLPSSDSSCNSHLLYPHSSYNHKDYRERYYQGLKEEVGEHAFFTESSGSSMRGFSGSSMDESWQIGGGSNIDHHQQQQQQSKQSGGYPNYLQQLQSNSTTSNNGTSAKQEKQCYIWGRDFNCDLSMKVEEERENFHEKTTHHFFDEWPIKSGGRGGRDSSWHDSSSTTQLSISIPSSTSHHHDFFLTNSRDS</sequence>
<comment type="domain">
    <text evidence="5">The QLQ domain and WRC domain may be involved in protein-protein interaction and DNA-binding, respectively.</text>
</comment>
<feature type="compositionally biased region" description="Low complexity" evidence="6">
    <location>
        <begin position="352"/>
        <end position="366"/>
    </location>
</feature>
<evidence type="ECO:0000256" key="2">
    <source>
        <dbReference type="ARBA" id="ARBA00008122"/>
    </source>
</evidence>
<dbReference type="EMBL" id="KQ090400">
    <property type="protein sequence ID" value="KMS96188.1"/>
    <property type="molecule type" value="Genomic_DNA"/>
</dbReference>
<accession>A0A0J8B8A1</accession>
<dbReference type="Pfam" id="PF08879">
    <property type="entry name" value="WRC"/>
    <property type="match status" value="1"/>
</dbReference>
<dbReference type="KEGG" id="bvg:104883432"/>
<organism evidence="9 10">
    <name type="scientific">Beta vulgaris subsp. vulgaris</name>
    <name type="common">Beet</name>
    <dbReference type="NCBI Taxonomy" id="3555"/>
    <lineage>
        <taxon>Eukaryota</taxon>
        <taxon>Viridiplantae</taxon>
        <taxon>Streptophyta</taxon>
        <taxon>Embryophyta</taxon>
        <taxon>Tracheophyta</taxon>
        <taxon>Spermatophyta</taxon>
        <taxon>Magnoliopsida</taxon>
        <taxon>eudicotyledons</taxon>
        <taxon>Gunneridae</taxon>
        <taxon>Pentapetalae</taxon>
        <taxon>Caryophyllales</taxon>
        <taxon>Chenopodiaceae</taxon>
        <taxon>Betoideae</taxon>
        <taxon>Beta</taxon>
    </lineage>
</organism>
<feature type="region of interest" description="Disordered" evidence="6">
    <location>
        <begin position="335"/>
        <end position="368"/>
    </location>
</feature>
<keyword evidence="5" id="KW-0804">Transcription</keyword>
<dbReference type="Pfam" id="PF08880">
    <property type="entry name" value="QLQ"/>
    <property type="match status" value="1"/>
</dbReference>
<dbReference type="PROSITE" id="PS51667">
    <property type="entry name" value="WRC"/>
    <property type="match status" value="1"/>
</dbReference>
<evidence type="ECO:0000313" key="9">
    <source>
        <dbReference type="EMBL" id="KMS96188.1"/>
    </source>
</evidence>
<proteinExistence type="inferred from homology"/>
<dbReference type="OrthoDB" id="1927209at2759"/>
<comment type="function">
    <text evidence="5">Transcription activator.</text>
</comment>
<dbReference type="GO" id="GO:0005634">
    <property type="term" value="C:nucleus"/>
    <property type="evidence" value="ECO:0007669"/>
    <property type="project" value="UniProtKB-SubCell"/>
</dbReference>
<dbReference type="GO" id="GO:0006355">
    <property type="term" value="P:regulation of DNA-templated transcription"/>
    <property type="evidence" value="ECO:0007669"/>
    <property type="project" value="InterPro"/>
</dbReference>
<keyword evidence="10" id="KW-1185">Reference proteome</keyword>
<dbReference type="eggNOG" id="ENOG502RAHZ">
    <property type="taxonomic scope" value="Eukaryota"/>
</dbReference>
<dbReference type="Proteomes" id="UP000035740">
    <property type="component" value="Unassembled WGS sequence"/>
</dbReference>
<dbReference type="GO" id="GO:0005524">
    <property type="term" value="F:ATP binding"/>
    <property type="evidence" value="ECO:0007669"/>
    <property type="project" value="UniProtKB-UniRule"/>
</dbReference>
<feature type="region of interest" description="Disordered" evidence="6">
    <location>
        <begin position="234"/>
        <end position="296"/>
    </location>
</feature>
<evidence type="ECO:0000256" key="6">
    <source>
        <dbReference type="SAM" id="MobiDB-lite"/>
    </source>
</evidence>
<dbReference type="AlphaFoldDB" id="A0A0J8B8A1"/>
<feature type="compositionally biased region" description="Basic residues" evidence="6">
    <location>
        <begin position="117"/>
        <end position="126"/>
    </location>
</feature>
<evidence type="ECO:0000259" key="7">
    <source>
        <dbReference type="PROSITE" id="PS51666"/>
    </source>
</evidence>
<keyword evidence="3 4" id="KW-0539">Nucleus</keyword>
<dbReference type="SMART" id="SM00951">
    <property type="entry name" value="QLQ"/>
    <property type="match status" value="1"/>
</dbReference>
<feature type="domain" description="QLQ" evidence="7">
    <location>
        <begin position="20"/>
        <end position="55"/>
    </location>
</feature>
<dbReference type="PROSITE" id="PS51666">
    <property type="entry name" value="QLQ"/>
    <property type="match status" value="1"/>
</dbReference>
<evidence type="ECO:0000256" key="3">
    <source>
        <dbReference type="ARBA" id="ARBA00023242"/>
    </source>
</evidence>
<feature type="domain" description="WRC" evidence="8">
    <location>
        <begin position="87"/>
        <end position="131"/>
    </location>
</feature>
<dbReference type="OMA" id="HQSQHFG"/>
<evidence type="ECO:0000259" key="8">
    <source>
        <dbReference type="PROSITE" id="PS51667"/>
    </source>
</evidence>
<reference evidence="9 10" key="1">
    <citation type="journal article" date="2014" name="Nature">
        <title>The genome of the recently domesticated crop plant sugar beet (Beta vulgaris).</title>
        <authorList>
            <person name="Dohm J.C."/>
            <person name="Minoche A.E."/>
            <person name="Holtgrawe D."/>
            <person name="Capella-Gutierrez S."/>
            <person name="Zakrzewski F."/>
            <person name="Tafer H."/>
            <person name="Rupp O."/>
            <person name="Sorensen T.R."/>
            <person name="Stracke R."/>
            <person name="Reinhardt R."/>
            <person name="Goesmann A."/>
            <person name="Kraft T."/>
            <person name="Schulz B."/>
            <person name="Stadler P.F."/>
            <person name="Schmidt T."/>
            <person name="Gabaldon T."/>
            <person name="Lehrach H."/>
            <person name="Weisshaar B."/>
            <person name="Himmelbauer H."/>
        </authorList>
    </citation>
    <scope>NUCLEOTIDE SEQUENCE [LARGE SCALE GENOMIC DNA]</scope>
    <source>
        <tissue evidence="9">Taproot</tissue>
    </source>
</reference>
<feature type="region of interest" description="Disordered" evidence="6">
    <location>
        <begin position="176"/>
        <end position="196"/>
    </location>
</feature>
<dbReference type="InterPro" id="IPR014977">
    <property type="entry name" value="WRC_dom"/>
</dbReference>
<feature type="compositionally biased region" description="Low complexity" evidence="6">
    <location>
        <begin position="133"/>
        <end position="155"/>
    </location>
</feature>
<dbReference type="PANTHER" id="PTHR31602">
    <property type="entry name" value="GROWTH-REGULATING FACTOR 5"/>
    <property type="match status" value="1"/>
</dbReference>
<feature type="region of interest" description="Disordered" evidence="6">
    <location>
        <begin position="114"/>
        <end position="155"/>
    </location>
</feature>
<protein>
    <recommendedName>
        <fullName evidence="5">Growth-regulating factor</fullName>
    </recommendedName>
</protein>
<evidence type="ECO:0000256" key="4">
    <source>
        <dbReference type="PROSITE-ProRule" id="PRU01002"/>
    </source>
</evidence>
<dbReference type="PANTHER" id="PTHR31602:SF46">
    <property type="entry name" value="GROWTH-REGULATING FACTOR 6"/>
    <property type="match status" value="1"/>
</dbReference>
<feature type="short sequence motif" description="Bipartite nuclear localization signal" evidence="4">
    <location>
        <begin position="92"/>
        <end position="102"/>
    </location>
</feature>
<feature type="compositionally biased region" description="Low complexity" evidence="6">
    <location>
        <begin position="234"/>
        <end position="246"/>
    </location>
</feature>
<evidence type="ECO:0000256" key="1">
    <source>
        <dbReference type="ARBA" id="ARBA00004123"/>
    </source>
</evidence>
<evidence type="ECO:0000256" key="5">
    <source>
        <dbReference type="RuleBase" id="RU367127"/>
    </source>
</evidence>